<dbReference type="EMBL" id="MUHD01000030">
    <property type="protein sequence ID" value="OXB04760.1"/>
    <property type="molecule type" value="Genomic_DNA"/>
</dbReference>
<sequence length="197" mass="22856">MKKEIIYNLTNKLLTVILLVTIIANVFQFYNYKSYERFDWTGSVISSKGNIVQVAVCDFKGNDYHINKDKILNEGWDQINDCKENMKNSFLPDSLSITWFSYNEQKFYSGSFALPTEIILTKATQIGVLPSIKNDYDLDRVLHFIAEVQPKGKVAVWIQKSNKNDKDSKLKIGIYQAKETKATWHIFDYSETDKNTR</sequence>
<keyword evidence="1" id="KW-0472">Membrane</keyword>
<evidence type="ECO:0008006" key="4">
    <source>
        <dbReference type="Google" id="ProtNLM"/>
    </source>
</evidence>
<dbReference type="InterPro" id="IPR021326">
    <property type="entry name" value="DUF2931"/>
</dbReference>
<feature type="transmembrane region" description="Helical" evidence="1">
    <location>
        <begin position="12"/>
        <end position="30"/>
    </location>
</feature>
<evidence type="ECO:0000313" key="3">
    <source>
        <dbReference type="Proteomes" id="UP000198381"/>
    </source>
</evidence>
<keyword evidence="3" id="KW-1185">Reference proteome</keyword>
<accession>A0ABX4CR66</accession>
<keyword evidence="1" id="KW-0812">Transmembrane</keyword>
<organism evidence="2 3">
    <name type="scientific">Flavobacterium plurextorum</name>
    <dbReference type="NCBI Taxonomy" id="1114867"/>
    <lineage>
        <taxon>Bacteria</taxon>
        <taxon>Pseudomonadati</taxon>
        <taxon>Bacteroidota</taxon>
        <taxon>Flavobacteriia</taxon>
        <taxon>Flavobacteriales</taxon>
        <taxon>Flavobacteriaceae</taxon>
        <taxon>Flavobacterium</taxon>
    </lineage>
</organism>
<name>A0ABX4CR66_9FLAO</name>
<evidence type="ECO:0000256" key="1">
    <source>
        <dbReference type="SAM" id="Phobius"/>
    </source>
</evidence>
<comment type="caution">
    <text evidence="2">The sequence shown here is derived from an EMBL/GenBank/DDBJ whole genome shotgun (WGS) entry which is preliminary data.</text>
</comment>
<dbReference type="RefSeq" id="WP_089059036.1">
    <property type="nucleotide sequence ID" value="NZ_MUHD01000030.1"/>
</dbReference>
<dbReference type="Pfam" id="PF11153">
    <property type="entry name" value="DUF2931"/>
    <property type="match status" value="1"/>
</dbReference>
<dbReference type="Proteomes" id="UP000198381">
    <property type="component" value="Unassembled WGS sequence"/>
</dbReference>
<gene>
    <name evidence="2" type="ORF">B0A81_16485</name>
</gene>
<protein>
    <recommendedName>
        <fullName evidence="4">DUF2931 family protein</fullName>
    </recommendedName>
</protein>
<evidence type="ECO:0000313" key="2">
    <source>
        <dbReference type="EMBL" id="OXB04760.1"/>
    </source>
</evidence>
<keyword evidence="1" id="KW-1133">Transmembrane helix</keyword>
<proteinExistence type="predicted"/>
<reference evidence="2 3" key="1">
    <citation type="submission" date="2016-11" db="EMBL/GenBank/DDBJ databases">
        <title>Whole genomes of Flavobacteriaceae.</title>
        <authorList>
            <person name="Stine C."/>
            <person name="Li C."/>
            <person name="Tadesse D."/>
        </authorList>
    </citation>
    <scope>NUCLEOTIDE SEQUENCE [LARGE SCALE GENOMIC DNA]</scope>
    <source>
        <strain evidence="2 3">CCUG 60112</strain>
    </source>
</reference>